<keyword evidence="4" id="KW-1185">Reference proteome</keyword>
<sequence>MNSAGLTLNNREEVSCLARSLLAAAEPWLDSNRARLDLGNSCAHYGHDIGGIEAFSRLLWGMAPLLAGGETPARLMDYIATIKAGVTPGHSGYWGDIGPFDQRVVEMAAFGLLLAIAPQPLLAHFSEVERQRLWRWLKQSEQAEIPDNNWHFFPILVQVGFRAAGLPFDMTVVERHFASMEAYWLGEGWYSDGPGRPRDYYIAMGFHFYGLLYARLMADIDPERCALLRQRATRFARDFIHFFDEEGAAIPFGRSLTYRFAQGAFWSACAFTGLEPFAPGVIKGLVLRHLRWWMRQPIFDRDGVLSVGYCYPNLVMAEDYNAPGSPYWALKTLLVLALEESHPFWQAPELPLPPLAAQHSIPQADQVLVRQGRHLWMATAGQLELNNYVNTEAKYCKFAYSSRFGFTLERGRFGLPHAAVDSMMLLSEGDAYWRGRRDCERVETWDGIIYSRWRPWPEVQIDSWQLALGEWQVRVHHLFSDRPLESAEGGFSLPGQQVNTRVEPGACWLHSGESRSGILDIGTPARCGEVVMTPPNSNLMWPERCAIPVLRGELSAGEHLLCCAVWAGDSDVTGQEPPRLQREGQQIVICHGERQTAFRLVATGRTL</sequence>
<dbReference type="InterPro" id="IPR049349">
    <property type="entry name" value="DUF2264_N"/>
</dbReference>
<feature type="domain" description="DUF2264" evidence="1">
    <location>
        <begin position="11"/>
        <end position="351"/>
    </location>
</feature>
<protein>
    <submittedName>
        <fullName evidence="3">DUF2264 domain-containing protein</fullName>
    </submittedName>
</protein>
<dbReference type="Pfam" id="PF10022">
    <property type="entry name" value="DUF2264"/>
    <property type="match status" value="1"/>
</dbReference>
<dbReference type="PANTHER" id="PTHR35339">
    <property type="entry name" value="LINALOOL DEHYDRATASE_ISOMERASE DOMAIN-CONTAINING PROTEIN"/>
    <property type="match status" value="1"/>
</dbReference>
<reference evidence="3 4" key="1">
    <citation type="submission" date="2019-05" db="EMBL/GenBank/DDBJ databases">
        <title>Complete genome sequence of Izhakiella calystegiae KSNA2, an endophyte isolated from beach morning glory (Calystegia soldanella).</title>
        <authorList>
            <person name="Jiang L."/>
            <person name="Jeong J.C."/>
            <person name="Kim C.Y."/>
            <person name="Kim D.H."/>
            <person name="Kim S.W."/>
            <person name="Lee j."/>
        </authorList>
    </citation>
    <scope>NUCLEOTIDE SEQUENCE [LARGE SCALE GENOMIC DNA]</scope>
    <source>
        <strain evidence="3 4">KSNA2</strain>
    </source>
</reference>
<evidence type="ECO:0000259" key="2">
    <source>
        <dbReference type="Pfam" id="PF20938"/>
    </source>
</evidence>
<evidence type="ECO:0000313" key="3">
    <source>
        <dbReference type="EMBL" id="QCT22775.1"/>
    </source>
</evidence>
<dbReference type="EMBL" id="CP040428">
    <property type="protein sequence ID" value="QCT22775.1"/>
    <property type="molecule type" value="Genomic_DNA"/>
</dbReference>
<dbReference type="AlphaFoldDB" id="A0A4P8YPC0"/>
<name>A0A4P8YPC0_9ENTR</name>
<feature type="domain" description="DUF2264" evidence="2">
    <location>
        <begin position="359"/>
        <end position="574"/>
    </location>
</feature>
<evidence type="ECO:0000313" key="4">
    <source>
        <dbReference type="Proteomes" id="UP000302163"/>
    </source>
</evidence>
<dbReference type="KEGG" id="izh:FEM41_20620"/>
<dbReference type="PANTHER" id="PTHR35339:SF4">
    <property type="entry name" value="LINALOOL DEHYDRATASE_ISOMERASE DOMAIN-CONTAINING PROTEIN"/>
    <property type="match status" value="1"/>
</dbReference>
<dbReference type="OrthoDB" id="9813465at2"/>
<accession>A0A4P8YPC0</accession>
<dbReference type="Pfam" id="PF20938">
    <property type="entry name" value="DUF2264_C"/>
    <property type="match status" value="1"/>
</dbReference>
<evidence type="ECO:0000259" key="1">
    <source>
        <dbReference type="Pfam" id="PF10022"/>
    </source>
</evidence>
<dbReference type="Proteomes" id="UP000302163">
    <property type="component" value="Chromosome"/>
</dbReference>
<dbReference type="InterPro" id="IPR016624">
    <property type="entry name" value="UCP014753"/>
</dbReference>
<dbReference type="PIRSF" id="PIRSF014753">
    <property type="entry name" value="UCP014753"/>
    <property type="match status" value="1"/>
</dbReference>
<organism evidence="3 4">
    <name type="scientific">Jejubacter calystegiae</name>
    <dbReference type="NCBI Taxonomy" id="2579935"/>
    <lineage>
        <taxon>Bacteria</taxon>
        <taxon>Pseudomonadati</taxon>
        <taxon>Pseudomonadota</taxon>
        <taxon>Gammaproteobacteria</taxon>
        <taxon>Enterobacterales</taxon>
        <taxon>Enterobacteriaceae</taxon>
        <taxon>Jejubacter</taxon>
    </lineage>
</organism>
<gene>
    <name evidence="3" type="ORF">FEM41_20620</name>
</gene>
<proteinExistence type="predicted"/>
<dbReference type="InterPro" id="IPR049237">
    <property type="entry name" value="DUF2264_C"/>
</dbReference>